<dbReference type="SUPFAM" id="SSF52540">
    <property type="entry name" value="P-loop containing nucleoside triphosphate hydrolases"/>
    <property type="match status" value="1"/>
</dbReference>
<gene>
    <name evidence="2" type="ORF">NCTC12282_05476</name>
</gene>
<dbReference type="AlphaFoldDB" id="A0A484ZU24"/>
<evidence type="ECO:0000313" key="2">
    <source>
        <dbReference type="EMBL" id="VFS51825.1"/>
    </source>
</evidence>
<dbReference type="GO" id="GO:0005737">
    <property type="term" value="C:cytoplasm"/>
    <property type="evidence" value="ECO:0007669"/>
    <property type="project" value="TreeGrafter"/>
</dbReference>
<dbReference type="InterPro" id="IPR027417">
    <property type="entry name" value="P-loop_NTPase"/>
</dbReference>
<dbReference type="PANTHER" id="PTHR13748:SF46">
    <property type="entry name" value="ZINC CHAPERONE YEIR"/>
    <property type="match status" value="1"/>
</dbReference>
<organism evidence="2 3">
    <name type="scientific">Budvicia aquatica</name>
    <dbReference type="NCBI Taxonomy" id="82979"/>
    <lineage>
        <taxon>Bacteria</taxon>
        <taxon>Pseudomonadati</taxon>
        <taxon>Pseudomonadota</taxon>
        <taxon>Gammaproteobacteria</taxon>
        <taxon>Enterobacterales</taxon>
        <taxon>Budviciaceae</taxon>
        <taxon>Budvicia</taxon>
    </lineage>
</organism>
<reference evidence="2 3" key="1">
    <citation type="submission" date="2019-03" db="EMBL/GenBank/DDBJ databases">
        <authorList>
            <consortium name="Pathogen Informatics"/>
        </authorList>
    </citation>
    <scope>NUCLEOTIDE SEQUENCE [LARGE SCALE GENOMIC DNA]</scope>
    <source>
        <strain evidence="2 3">NCTC12282</strain>
    </source>
</reference>
<dbReference type="Proteomes" id="UP000373449">
    <property type="component" value="Unassembled WGS sequence"/>
</dbReference>
<dbReference type="Pfam" id="PF02492">
    <property type="entry name" value="cobW"/>
    <property type="match status" value="1"/>
</dbReference>
<dbReference type="InterPro" id="IPR003495">
    <property type="entry name" value="CobW/HypB/UreG_nucleotide-bd"/>
</dbReference>
<name>A0A484ZU24_9GAMM</name>
<feature type="domain" description="CobW/HypB/UreG nucleotide-binding" evidence="1">
    <location>
        <begin position="5"/>
        <end position="42"/>
    </location>
</feature>
<dbReference type="PANTHER" id="PTHR13748">
    <property type="entry name" value="COBW-RELATED"/>
    <property type="match status" value="1"/>
</dbReference>
<dbReference type="EMBL" id="CAADJA010000002">
    <property type="protein sequence ID" value="VFS51825.1"/>
    <property type="molecule type" value="Genomic_DNA"/>
</dbReference>
<evidence type="ECO:0000313" key="3">
    <source>
        <dbReference type="Proteomes" id="UP000373449"/>
    </source>
</evidence>
<sequence length="43" mass="4744">MTKTNLITGFLGSGKTTTIQHLLRQKPADENWAILVNEFGEVA</sequence>
<dbReference type="Gene3D" id="3.40.50.300">
    <property type="entry name" value="P-loop containing nucleotide triphosphate hydrolases"/>
    <property type="match status" value="1"/>
</dbReference>
<accession>A0A484ZU24</accession>
<dbReference type="InterPro" id="IPR051316">
    <property type="entry name" value="Zinc-reg_GTPase_activator"/>
</dbReference>
<protein>
    <submittedName>
        <fullName evidence="2">Putative GTP-binding protein YjiA</fullName>
    </submittedName>
</protein>
<proteinExistence type="predicted"/>
<evidence type="ECO:0000259" key="1">
    <source>
        <dbReference type="Pfam" id="PF02492"/>
    </source>
</evidence>